<dbReference type="GO" id="GO:0005829">
    <property type="term" value="C:cytosol"/>
    <property type="evidence" value="ECO:0007669"/>
    <property type="project" value="TreeGrafter"/>
</dbReference>
<dbReference type="GO" id="GO:0042594">
    <property type="term" value="P:response to starvation"/>
    <property type="evidence" value="ECO:0007669"/>
    <property type="project" value="TreeGrafter"/>
</dbReference>
<keyword evidence="2" id="KW-1185">Reference proteome</keyword>
<dbReference type="GO" id="GO:0046327">
    <property type="term" value="P:glycerol biosynthetic process from pyruvate"/>
    <property type="evidence" value="ECO:0007669"/>
    <property type="project" value="TreeGrafter"/>
</dbReference>
<proteinExistence type="predicted"/>
<sequence length="122" mass="14283">MEKANRCMPKIFHVNWFRKGANGFLWPGFGDNVRVVDWILQRIDGKDVAVESAIGLIPRPGSLNLEGLKEDVDMDELFKLPKDFWQKEIRDVSTYFQNQVGEDLPNEIWDELCKLEKRVEEM</sequence>
<evidence type="ECO:0000313" key="2">
    <source>
        <dbReference type="Proteomes" id="UP000694843"/>
    </source>
</evidence>
<dbReference type="GO" id="GO:0071333">
    <property type="term" value="P:cellular response to glucose stimulus"/>
    <property type="evidence" value="ECO:0007669"/>
    <property type="project" value="TreeGrafter"/>
</dbReference>
<dbReference type="Proteomes" id="UP000694843">
    <property type="component" value="Unplaced"/>
</dbReference>
<dbReference type="GO" id="GO:0033993">
    <property type="term" value="P:response to lipid"/>
    <property type="evidence" value="ECO:0007669"/>
    <property type="project" value="TreeGrafter"/>
</dbReference>
<dbReference type="InterPro" id="IPR013035">
    <property type="entry name" value="PEP_carboxykinase_C"/>
</dbReference>
<evidence type="ECO:0000259" key="1">
    <source>
        <dbReference type="Pfam" id="PF00821"/>
    </source>
</evidence>
<name>A0A979FT59_HYAAZ</name>
<dbReference type="SUPFAM" id="SSF53795">
    <property type="entry name" value="PEP carboxykinase-like"/>
    <property type="match status" value="1"/>
</dbReference>
<dbReference type="Pfam" id="PF00821">
    <property type="entry name" value="PEPCK_GTP"/>
    <property type="match status" value="1"/>
</dbReference>
<dbReference type="GO" id="GO:0006107">
    <property type="term" value="P:oxaloacetate metabolic process"/>
    <property type="evidence" value="ECO:0007669"/>
    <property type="project" value="TreeGrafter"/>
</dbReference>
<dbReference type="AlphaFoldDB" id="A0A979FT59"/>
<dbReference type="InterPro" id="IPR008209">
    <property type="entry name" value="PEP_carboxykinase_GTP"/>
</dbReference>
<dbReference type="PANTHER" id="PTHR11561:SF0">
    <property type="entry name" value="PHOSPHOENOLPYRUVATE CARBOXYKINASE [GTP]-RELATED"/>
    <property type="match status" value="1"/>
</dbReference>
<dbReference type="PANTHER" id="PTHR11561">
    <property type="entry name" value="PHOSPHOENOLPYRUVATE CARBOXYKINASE"/>
    <property type="match status" value="1"/>
</dbReference>
<dbReference type="OrthoDB" id="5841594at2759"/>
<dbReference type="GeneID" id="125179147"/>
<reference evidence="3" key="1">
    <citation type="submission" date="2025-08" db="UniProtKB">
        <authorList>
            <consortium name="RefSeq"/>
        </authorList>
    </citation>
    <scope>IDENTIFICATION</scope>
    <source>
        <tissue evidence="3">Whole organism</tissue>
    </source>
</reference>
<accession>A0A979FT59</accession>
<dbReference type="GO" id="GO:0030145">
    <property type="term" value="F:manganese ion binding"/>
    <property type="evidence" value="ECO:0007669"/>
    <property type="project" value="TreeGrafter"/>
</dbReference>
<dbReference type="GO" id="GO:0006094">
    <property type="term" value="P:gluconeogenesis"/>
    <property type="evidence" value="ECO:0007669"/>
    <property type="project" value="InterPro"/>
</dbReference>
<feature type="domain" description="Phosphoenolpyruvate carboxykinase C-terminal P-loop" evidence="1">
    <location>
        <begin position="4"/>
        <end position="118"/>
    </location>
</feature>
<dbReference type="KEGG" id="hazt:125179147"/>
<dbReference type="GO" id="GO:0004613">
    <property type="term" value="F:phosphoenolpyruvate carboxykinase (GTP) activity"/>
    <property type="evidence" value="ECO:0007669"/>
    <property type="project" value="TreeGrafter"/>
</dbReference>
<gene>
    <name evidence="3" type="primary">LOC125179147</name>
</gene>
<protein>
    <submittedName>
        <fullName evidence="3">Phosphoenolpyruvate carboxykinase [GTP]-like</fullName>
    </submittedName>
</protein>
<dbReference type="Gene3D" id="3.90.228.20">
    <property type="match status" value="1"/>
</dbReference>
<dbReference type="GO" id="GO:0019543">
    <property type="term" value="P:propionate catabolic process"/>
    <property type="evidence" value="ECO:0007669"/>
    <property type="project" value="TreeGrafter"/>
</dbReference>
<dbReference type="InterPro" id="IPR035077">
    <property type="entry name" value="PEP_carboxykinase_GTP_C"/>
</dbReference>
<dbReference type="OMA" id="IWDELCK"/>
<dbReference type="RefSeq" id="XP_047740373.1">
    <property type="nucleotide sequence ID" value="XM_047884417.1"/>
</dbReference>
<dbReference type="GO" id="GO:0005525">
    <property type="term" value="F:GTP binding"/>
    <property type="evidence" value="ECO:0007669"/>
    <property type="project" value="InterPro"/>
</dbReference>
<organism evidence="2 3">
    <name type="scientific">Hyalella azteca</name>
    <name type="common">Amphipod</name>
    <dbReference type="NCBI Taxonomy" id="294128"/>
    <lineage>
        <taxon>Eukaryota</taxon>
        <taxon>Metazoa</taxon>
        <taxon>Ecdysozoa</taxon>
        <taxon>Arthropoda</taxon>
        <taxon>Crustacea</taxon>
        <taxon>Multicrustacea</taxon>
        <taxon>Malacostraca</taxon>
        <taxon>Eumalacostraca</taxon>
        <taxon>Peracarida</taxon>
        <taxon>Amphipoda</taxon>
        <taxon>Senticaudata</taxon>
        <taxon>Talitrida</taxon>
        <taxon>Talitroidea</taxon>
        <taxon>Hyalellidae</taxon>
        <taxon>Hyalella</taxon>
    </lineage>
</organism>
<evidence type="ECO:0000313" key="3">
    <source>
        <dbReference type="RefSeq" id="XP_047740373.1"/>
    </source>
</evidence>